<keyword evidence="2" id="KW-1185">Reference proteome</keyword>
<reference evidence="1 2" key="1">
    <citation type="submission" date="2024-04" db="EMBL/GenBank/DDBJ databases">
        <title>WGS of bacteria from Torrens River.</title>
        <authorList>
            <person name="Wyrsch E.R."/>
            <person name="Drigo B."/>
        </authorList>
    </citation>
    <scope>NUCLEOTIDE SEQUENCE [LARGE SCALE GENOMIC DNA]</scope>
    <source>
        <strain evidence="1 2">TWI391</strain>
    </source>
</reference>
<dbReference type="RefSeq" id="WP_346580407.1">
    <property type="nucleotide sequence ID" value="NZ_JBDJLH010000006.1"/>
</dbReference>
<dbReference type="EMBL" id="JBDJNQ010000001">
    <property type="protein sequence ID" value="MEN5375876.1"/>
    <property type="molecule type" value="Genomic_DNA"/>
</dbReference>
<proteinExistence type="predicted"/>
<sequence>MTDIRLDIEDFEHFNYDLEEQAYMFEDHYYDSDVEILEIMLEMKKDELNNLNRHKR</sequence>
<organism evidence="1 2">
    <name type="scientific">Sphingobacterium kitahiroshimense</name>
    <dbReference type="NCBI Taxonomy" id="470446"/>
    <lineage>
        <taxon>Bacteria</taxon>
        <taxon>Pseudomonadati</taxon>
        <taxon>Bacteroidota</taxon>
        <taxon>Sphingobacteriia</taxon>
        <taxon>Sphingobacteriales</taxon>
        <taxon>Sphingobacteriaceae</taxon>
        <taxon>Sphingobacterium</taxon>
    </lineage>
</organism>
<evidence type="ECO:0000313" key="1">
    <source>
        <dbReference type="EMBL" id="MEN5375876.1"/>
    </source>
</evidence>
<comment type="caution">
    <text evidence="1">The sequence shown here is derived from an EMBL/GenBank/DDBJ whole genome shotgun (WGS) entry which is preliminary data.</text>
</comment>
<gene>
    <name evidence="1" type="ORF">ABE541_01235</name>
</gene>
<protein>
    <submittedName>
        <fullName evidence="1">Uncharacterized protein</fullName>
    </submittedName>
</protein>
<dbReference type="Proteomes" id="UP001409291">
    <property type="component" value="Unassembled WGS sequence"/>
</dbReference>
<accession>A0ABV0BM42</accession>
<evidence type="ECO:0000313" key="2">
    <source>
        <dbReference type="Proteomes" id="UP001409291"/>
    </source>
</evidence>
<name>A0ABV0BM42_9SPHI</name>